<evidence type="ECO:0000256" key="2">
    <source>
        <dbReference type="ARBA" id="ARBA00023125"/>
    </source>
</evidence>
<protein>
    <submittedName>
        <fullName evidence="5">FadR family transcriptional regulator</fullName>
    </submittedName>
</protein>
<dbReference type="PANTHER" id="PTHR43537">
    <property type="entry name" value="TRANSCRIPTIONAL REGULATOR, GNTR FAMILY"/>
    <property type="match status" value="1"/>
</dbReference>
<dbReference type="InterPro" id="IPR011711">
    <property type="entry name" value="GntR_C"/>
</dbReference>
<dbReference type="EMBL" id="CP043641">
    <property type="protein sequence ID" value="QNE37345.1"/>
    <property type="molecule type" value="Genomic_DNA"/>
</dbReference>
<evidence type="ECO:0000313" key="5">
    <source>
        <dbReference type="EMBL" id="QNE37345.1"/>
    </source>
</evidence>
<proteinExistence type="predicted"/>
<dbReference type="InterPro" id="IPR000524">
    <property type="entry name" value="Tscrpt_reg_HTH_GntR"/>
</dbReference>
<dbReference type="PROSITE" id="PS50949">
    <property type="entry name" value="HTH_GNTR"/>
    <property type="match status" value="1"/>
</dbReference>
<keyword evidence="1" id="KW-0805">Transcription regulation</keyword>
<dbReference type="Pfam" id="PF00392">
    <property type="entry name" value="GntR"/>
    <property type="match status" value="1"/>
</dbReference>
<dbReference type="KEGG" id="lse:F1C12_21010"/>
<evidence type="ECO:0000259" key="4">
    <source>
        <dbReference type="PROSITE" id="PS50949"/>
    </source>
</evidence>
<accession>A0A7G6YFT0</accession>
<evidence type="ECO:0000256" key="3">
    <source>
        <dbReference type="ARBA" id="ARBA00023163"/>
    </source>
</evidence>
<name>A0A7G6YFT0_9MICO</name>
<dbReference type="InterPro" id="IPR036390">
    <property type="entry name" value="WH_DNA-bd_sf"/>
</dbReference>
<dbReference type="Proteomes" id="UP000515511">
    <property type="component" value="Chromosome"/>
</dbReference>
<dbReference type="GO" id="GO:0003677">
    <property type="term" value="F:DNA binding"/>
    <property type="evidence" value="ECO:0007669"/>
    <property type="project" value="UniProtKB-KW"/>
</dbReference>
<dbReference type="GO" id="GO:0003700">
    <property type="term" value="F:DNA-binding transcription factor activity"/>
    <property type="evidence" value="ECO:0007669"/>
    <property type="project" value="InterPro"/>
</dbReference>
<keyword evidence="3" id="KW-0804">Transcription</keyword>
<dbReference type="InterPro" id="IPR036388">
    <property type="entry name" value="WH-like_DNA-bd_sf"/>
</dbReference>
<dbReference type="SUPFAM" id="SSF46785">
    <property type="entry name" value="Winged helix' DNA-binding domain"/>
    <property type="match status" value="1"/>
</dbReference>
<dbReference type="InterPro" id="IPR008920">
    <property type="entry name" value="TF_FadR/GntR_C"/>
</dbReference>
<dbReference type="PRINTS" id="PR00035">
    <property type="entry name" value="HTHGNTR"/>
</dbReference>
<reference evidence="6" key="1">
    <citation type="submission" date="2019-09" db="EMBL/GenBank/DDBJ databases">
        <title>Antimicrobial potential of Antarctic Bacteria.</title>
        <authorList>
            <person name="Benaud N."/>
            <person name="Edwards R.J."/>
            <person name="Ferrari B.C."/>
        </authorList>
    </citation>
    <scope>NUCLEOTIDE SEQUENCE [LARGE SCALE GENOMIC DNA]</scope>
    <source>
        <strain evidence="6">INR9</strain>
    </source>
</reference>
<gene>
    <name evidence="5" type="ORF">F1C12_21010</name>
</gene>
<dbReference type="RefSeq" id="WP_185276751.1">
    <property type="nucleotide sequence ID" value="NZ_CP043641.1"/>
</dbReference>
<organism evidence="5 6">
    <name type="scientific">Leifsonia shinshuensis</name>
    <dbReference type="NCBI Taxonomy" id="150026"/>
    <lineage>
        <taxon>Bacteria</taxon>
        <taxon>Bacillati</taxon>
        <taxon>Actinomycetota</taxon>
        <taxon>Actinomycetes</taxon>
        <taxon>Micrococcales</taxon>
        <taxon>Microbacteriaceae</taxon>
        <taxon>Leifsonia</taxon>
    </lineage>
</organism>
<dbReference type="CDD" id="cd07377">
    <property type="entry name" value="WHTH_GntR"/>
    <property type="match status" value="1"/>
</dbReference>
<sequence>MTTEPKAWESVLARIEERLVDGRLRPGDHLPPERALAAEFGVARSSVREAVRVLEAMGLIRTQTGSGPSSGAIIIARPQGGMEALMRLQVAASGFPVADVVSTRLLLESSVAGELAGHSPVDLADARQLLDAMDEPALTAPEFLALDARFHLALAEAAGNAVVATMMAGLRNSIEGYVLAGAERIPDWDAMAARLRAEHRGVIDAIDAGDPAAAHTRIHDHISGYYRDARTLSPSDPITDAR</sequence>
<feature type="domain" description="HTH gntR-type" evidence="4">
    <location>
        <begin position="5"/>
        <end position="77"/>
    </location>
</feature>
<keyword evidence="2" id="KW-0238">DNA-binding</keyword>
<evidence type="ECO:0000313" key="6">
    <source>
        <dbReference type="Proteomes" id="UP000515511"/>
    </source>
</evidence>
<dbReference type="AlphaFoldDB" id="A0A7G6YFT0"/>
<dbReference type="SMART" id="SM00895">
    <property type="entry name" value="FCD"/>
    <property type="match status" value="1"/>
</dbReference>
<evidence type="ECO:0000256" key="1">
    <source>
        <dbReference type="ARBA" id="ARBA00023015"/>
    </source>
</evidence>
<dbReference type="Pfam" id="PF07729">
    <property type="entry name" value="FCD"/>
    <property type="match status" value="1"/>
</dbReference>
<dbReference type="SUPFAM" id="SSF48008">
    <property type="entry name" value="GntR ligand-binding domain-like"/>
    <property type="match status" value="1"/>
</dbReference>
<dbReference type="PANTHER" id="PTHR43537:SF5">
    <property type="entry name" value="UXU OPERON TRANSCRIPTIONAL REGULATOR"/>
    <property type="match status" value="1"/>
</dbReference>
<dbReference type="Gene3D" id="1.10.10.10">
    <property type="entry name" value="Winged helix-like DNA-binding domain superfamily/Winged helix DNA-binding domain"/>
    <property type="match status" value="1"/>
</dbReference>
<dbReference type="Gene3D" id="1.20.120.530">
    <property type="entry name" value="GntR ligand-binding domain-like"/>
    <property type="match status" value="1"/>
</dbReference>
<dbReference type="SMART" id="SM00345">
    <property type="entry name" value="HTH_GNTR"/>
    <property type="match status" value="1"/>
</dbReference>